<reference evidence="7" key="1">
    <citation type="submission" date="2023-03" db="EMBL/GenBank/DDBJ databases">
        <authorList>
            <person name="Steffen K."/>
            <person name="Cardenas P."/>
        </authorList>
    </citation>
    <scope>NUCLEOTIDE SEQUENCE</scope>
</reference>
<dbReference type="Pfam" id="PF09368">
    <property type="entry name" value="Sas10"/>
    <property type="match status" value="1"/>
</dbReference>
<feature type="compositionally biased region" description="Acidic residues" evidence="5">
    <location>
        <begin position="67"/>
        <end position="80"/>
    </location>
</feature>
<feature type="compositionally biased region" description="Basic and acidic residues" evidence="5">
    <location>
        <begin position="107"/>
        <end position="117"/>
    </location>
</feature>
<dbReference type="Pfam" id="PF04000">
    <property type="entry name" value="Sas10_Utp3"/>
    <property type="match status" value="1"/>
</dbReference>
<feature type="region of interest" description="Disordered" evidence="5">
    <location>
        <begin position="334"/>
        <end position="367"/>
    </location>
</feature>
<comment type="similarity">
    <text evidence="2">Belongs to the SAS10 family.</text>
</comment>
<feature type="region of interest" description="Disordered" evidence="5">
    <location>
        <begin position="1"/>
        <end position="36"/>
    </location>
</feature>
<dbReference type="GO" id="GO:0000462">
    <property type="term" value="P:maturation of SSU-rRNA from tricistronic rRNA transcript (SSU-rRNA, 5.8S rRNA, LSU-rRNA)"/>
    <property type="evidence" value="ECO:0007669"/>
    <property type="project" value="TreeGrafter"/>
</dbReference>
<name>A0AA35SB52_GEOBA</name>
<keyword evidence="3" id="KW-0597">Phosphoprotein</keyword>
<feature type="domain" description="Sas10 C-terminal" evidence="6">
    <location>
        <begin position="435"/>
        <end position="508"/>
    </location>
</feature>
<protein>
    <submittedName>
        <fullName evidence="7">Something about silencing protein 10</fullName>
    </submittedName>
</protein>
<evidence type="ECO:0000256" key="5">
    <source>
        <dbReference type="SAM" id="MobiDB-lite"/>
    </source>
</evidence>
<dbReference type="GO" id="GO:0032040">
    <property type="term" value="C:small-subunit processome"/>
    <property type="evidence" value="ECO:0007669"/>
    <property type="project" value="TreeGrafter"/>
</dbReference>
<dbReference type="Proteomes" id="UP001174909">
    <property type="component" value="Unassembled WGS sequence"/>
</dbReference>
<evidence type="ECO:0000313" key="8">
    <source>
        <dbReference type="Proteomes" id="UP001174909"/>
    </source>
</evidence>
<dbReference type="InterPro" id="IPR007146">
    <property type="entry name" value="Sas10/Utp3/C1D"/>
</dbReference>
<evidence type="ECO:0000259" key="6">
    <source>
        <dbReference type="Pfam" id="PF09368"/>
    </source>
</evidence>
<keyword evidence="4" id="KW-0539">Nucleus</keyword>
<dbReference type="EMBL" id="CASHTH010002241">
    <property type="protein sequence ID" value="CAI8026840.1"/>
    <property type="molecule type" value="Genomic_DNA"/>
</dbReference>
<comment type="subcellular location">
    <subcellularLocation>
        <location evidence="1">Nucleus</location>
    </subcellularLocation>
</comment>
<evidence type="ECO:0000256" key="4">
    <source>
        <dbReference type="ARBA" id="ARBA00023242"/>
    </source>
</evidence>
<dbReference type="PANTHER" id="PTHR13237">
    <property type="entry name" value="SOMETHING ABOUT SILENCING PROTEIN 10-RELATED"/>
    <property type="match status" value="1"/>
</dbReference>
<accession>A0AA35SB52</accession>
<feature type="region of interest" description="Disordered" evidence="5">
    <location>
        <begin position="60"/>
        <end position="117"/>
    </location>
</feature>
<sequence>MKMGRHARRLQRVRGAVIKQAADDKEDDPTQRDQSLVNIHEDKFFRDEIDDFHDAKERLLLEGDSGSSEDDGLSADEEEVLGLSEEEFKLPPALQRQFLASDDEEPSEKHQTEMSDKAWGRKKKTFYAVEGEDELSGSEGSEMAAELEEKEAIALQQRMTAAISEADFMAPTLPEEDGEQEDGVEKEEHVAQDFSKMSREDKLALLEKDSPELFDLLEDFDFNMSETVELLGFQSRVAKDSPTFTDEARKRIFGLQAASRSSILRKHLSLSLSLFRYCMNIMFYLYLKASGLPVKSHPVIQRIVQIKKMIGQLEPLASEMQGQIEALLSSLNSETPEENPAMDQYSAVEDGVSKKPRKRKQGVRETEIETKIKSVKKKSAKISGASVQSGLVEEDPLDYYDRVLEEKKRKREQRRERRRKEEAEGEKEADLDEGEDGKRAVTYQISRNRGLIPQRKKELRNPRVKHRNKFRKALIKHKGQVREVMKELHRYGGESSGIRANVSHSIKIK</sequence>
<feature type="compositionally biased region" description="Basic residues" evidence="5">
    <location>
        <begin position="1"/>
        <end position="12"/>
    </location>
</feature>
<proteinExistence type="inferred from homology"/>
<feature type="region of interest" description="Disordered" evidence="5">
    <location>
        <begin position="408"/>
        <end position="436"/>
    </location>
</feature>
<feature type="compositionally biased region" description="Basic and acidic residues" evidence="5">
    <location>
        <begin position="408"/>
        <end position="428"/>
    </location>
</feature>
<gene>
    <name evidence="7" type="ORF">GBAR_LOCUS15381</name>
</gene>
<dbReference type="PANTHER" id="PTHR13237:SF8">
    <property type="entry name" value="SOMETHING ABOUT SILENCING PROTEIN 10"/>
    <property type="match status" value="1"/>
</dbReference>
<dbReference type="AlphaFoldDB" id="A0AA35SB52"/>
<dbReference type="InterPro" id="IPR018972">
    <property type="entry name" value="Sas10_C_dom"/>
</dbReference>
<evidence type="ECO:0000256" key="3">
    <source>
        <dbReference type="ARBA" id="ARBA00022553"/>
    </source>
</evidence>
<evidence type="ECO:0000313" key="7">
    <source>
        <dbReference type="EMBL" id="CAI8026840.1"/>
    </source>
</evidence>
<comment type="caution">
    <text evidence="7">The sequence shown here is derived from an EMBL/GenBank/DDBJ whole genome shotgun (WGS) entry which is preliminary data.</text>
</comment>
<organism evidence="7 8">
    <name type="scientific">Geodia barretti</name>
    <name type="common">Barrett's horny sponge</name>
    <dbReference type="NCBI Taxonomy" id="519541"/>
    <lineage>
        <taxon>Eukaryota</taxon>
        <taxon>Metazoa</taxon>
        <taxon>Porifera</taxon>
        <taxon>Demospongiae</taxon>
        <taxon>Heteroscleromorpha</taxon>
        <taxon>Tetractinellida</taxon>
        <taxon>Astrophorina</taxon>
        <taxon>Geodiidae</taxon>
        <taxon>Geodia</taxon>
    </lineage>
</organism>
<evidence type="ECO:0000256" key="1">
    <source>
        <dbReference type="ARBA" id="ARBA00004123"/>
    </source>
</evidence>
<evidence type="ECO:0000256" key="2">
    <source>
        <dbReference type="ARBA" id="ARBA00010979"/>
    </source>
</evidence>
<keyword evidence="8" id="KW-1185">Reference proteome</keyword>